<proteinExistence type="predicted"/>
<dbReference type="EMBL" id="JACGCM010001398">
    <property type="protein sequence ID" value="KAF6155904.1"/>
    <property type="molecule type" value="Genomic_DNA"/>
</dbReference>
<name>A0A7J7MM72_9MAGN</name>
<reference evidence="1 2" key="1">
    <citation type="journal article" date="2020" name="IScience">
        <title>Genome Sequencing of the Endangered Kingdonia uniflora (Circaeasteraceae, Ranunculales) Reveals Potential Mechanisms of Evolutionary Specialization.</title>
        <authorList>
            <person name="Sun Y."/>
            <person name="Deng T."/>
            <person name="Zhang A."/>
            <person name="Moore M.J."/>
            <person name="Landis J.B."/>
            <person name="Lin N."/>
            <person name="Zhang H."/>
            <person name="Zhang X."/>
            <person name="Huang J."/>
            <person name="Zhang X."/>
            <person name="Sun H."/>
            <person name="Wang H."/>
        </authorList>
    </citation>
    <scope>NUCLEOTIDE SEQUENCE [LARGE SCALE GENOMIC DNA]</scope>
    <source>
        <strain evidence="1">TB1705</strain>
        <tissue evidence="1">Leaf</tissue>
    </source>
</reference>
<keyword evidence="2" id="KW-1185">Reference proteome</keyword>
<dbReference type="Proteomes" id="UP000541444">
    <property type="component" value="Unassembled WGS sequence"/>
</dbReference>
<evidence type="ECO:0000313" key="1">
    <source>
        <dbReference type="EMBL" id="KAF6155904.1"/>
    </source>
</evidence>
<sequence length="60" mass="6865">MESNDSASYDPLCSQLLQALFGRCVYKVKFCKGNNLTWESTASSNVEKHHEVPFLPHRHI</sequence>
<accession>A0A7J7MM72</accession>
<evidence type="ECO:0000313" key="2">
    <source>
        <dbReference type="Proteomes" id="UP000541444"/>
    </source>
</evidence>
<protein>
    <submittedName>
        <fullName evidence="1">Uncharacterized protein</fullName>
    </submittedName>
</protein>
<gene>
    <name evidence="1" type="ORF">GIB67_039235</name>
</gene>
<dbReference type="AlphaFoldDB" id="A0A7J7MM72"/>
<comment type="caution">
    <text evidence="1">The sequence shown here is derived from an EMBL/GenBank/DDBJ whole genome shotgun (WGS) entry which is preliminary data.</text>
</comment>
<organism evidence="1 2">
    <name type="scientific">Kingdonia uniflora</name>
    <dbReference type="NCBI Taxonomy" id="39325"/>
    <lineage>
        <taxon>Eukaryota</taxon>
        <taxon>Viridiplantae</taxon>
        <taxon>Streptophyta</taxon>
        <taxon>Embryophyta</taxon>
        <taxon>Tracheophyta</taxon>
        <taxon>Spermatophyta</taxon>
        <taxon>Magnoliopsida</taxon>
        <taxon>Ranunculales</taxon>
        <taxon>Circaeasteraceae</taxon>
        <taxon>Kingdonia</taxon>
    </lineage>
</organism>